<reference evidence="3 4" key="1">
    <citation type="submission" date="2018-09" db="EMBL/GenBank/DDBJ databases">
        <title>Metagenome Assembled Genomes from an Advanced Water Purification Facility.</title>
        <authorList>
            <person name="Stamps B.W."/>
            <person name="Spear J.R."/>
        </authorList>
    </citation>
    <scope>NUCLEOTIDE SEQUENCE [LARGE SCALE GENOMIC DNA]</scope>
    <source>
        <strain evidence="3">Bin_29_2</strain>
    </source>
</reference>
<keyword evidence="2" id="KW-0812">Transmembrane</keyword>
<comment type="caution">
    <text evidence="3">The sequence shown here is derived from an EMBL/GenBank/DDBJ whole genome shotgun (WGS) entry which is preliminary data.</text>
</comment>
<feature type="transmembrane region" description="Helical" evidence="2">
    <location>
        <begin position="42"/>
        <end position="62"/>
    </location>
</feature>
<dbReference type="EMBL" id="SSGD01000061">
    <property type="protein sequence ID" value="TXI55950.1"/>
    <property type="molecule type" value="Genomic_DNA"/>
</dbReference>
<evidence type="ECO:0000256" key="2">
    <source>
        <dbReference type="SAM" id="Phobius"/>
    </source>
</evidence>
<keyword evidence="2" id="KW-0472">Membrane</keyword>
<keyword evidence="2" id="KW-1133">Transmembrane helix</keyword>
<evidence type="ECO:0000256" key="1">
    <source>
        <dbReference type="SAM" id="MobiDB-lite"/>
    </source>
</evidence>
<accession>A0A5C7Y2E7</accession>
<evidence type="ECO:0000313" key="4">
    <source>
        <dbReference type="Proteomes" id="UP000321797"/>
    </source>
</evidence>
<proteinExistence type="predicted"/>
<feature type="region of interest" description="Disordered" evidence="1">
    <location>
        <begin position="204"/>
        <end position="224"/>
    </location>
</feature>
<evidence type="ECO:0000313" key="3">
    <source>
        <dbReference type="EMBL" id="TXI55950.1"/>
    </source>
</evidence>
<organism evidence="3 4">
    <name type="scientific">Mycolicibacter arupensis</name>
    <dbReference type="NCBI Taxonomy" id="342002"/>
    <lineage>
        <taxon>Bacteria</taxon>
        <taxon>Bacillati</taxon>
        <taxon>Actinomycetota</taxon>
        <taxon>Actinomycetes</taxon>
        <taxon>Mycobacteriales</taxon>
        <taxon>Mycobacteriaceae</taxon>
        <taxon>Mycolicibacter</taxon>
    </lineage>
</organism>
<dbReference type="Proteomes" id="UP000321797">
    <property type="component" value="Unassembled WGS sequence"/>
</dbReference>
<sequence length="224" mass="24143">MGELADYRRVPRFFRPLFTSQCRPVASTAMCMASALEWTTAIGSVLAAVGAVSAAVVALKIASDSRNDARRASDESREAQARLVRVTIDGVAQQRAFAVDVENWGALSILDVALVGARFESRHSPPPPSSVPALTSTSNPIPVLVPKSREALAPRRFMMDFRSGDRSVLIRDDSIGYDPINSSTTTVHATIEFTDAYGAHWRQSTEGTPTRIKARSAGTLHTAS</sequence>
<dbReference type="AlphaFoldDB" id="A0A5C7Y2E7"/>
<gene>
    <name evidence="3" type="ORF">E6Q54_12035</name>
</gene>
<name>A0A5C7Y2E7_9MYCO</name>
<protein>
    <submittedName>
        <fullName evidence="3">Uncharacterized protein</fullName>
    </submittedName>
</protein>